<dbReference type="AlphaFoldDB" id="A0AAD9SC83"/>
<feature type="transmembrane region" description="Helical" evidence="8">
    <location>
        <begin position="192"/>
        <end position="215"/>
    </location>
</feature>
<keyword evidence="11" id="KW-1185">Reference proteome</keyword>
<dbReference type="PANTHER" id="PTHR23502">
    <property type="entry name" value="MAJOR FACILITATOR SUPERFAMILY"/>
    <property type="match status" value="1"/>
</dbReference>
<feature type="transmembrane region" description="Helical" evidence="8">
    <location>
        <begin position="221"/>
        <end position="241"/>
    </location>
</feature>
<feature type="transmembrane region" description="Helical" evidence="8">
    <location>
        <begin position="336"/>
        <end position="355"/>
    </location>
</feature>
<feature type="compositionally biased region" description="Polar residues" evidence="7">
    <location>
        <begin position="1"/>
        <end position="13"/>
    </location>
</feature>
<dbReference type="PROSITE" id="PS50850">
    <property type="entry name" value="MFS"/>
    <property type="match status" value="1"/>
</dbReference>
<comment type="subcellular location">
    <subcellularLocation>
        <location evidence="1">Cell membrane</location>
        <topology evidence="1">Multi-pass membrane protein</topology>
    </subcellularLocation>
</comment>
<feature type="transmembrane region" description="Helical" evidence="8">
    <location>
        <begin position="297"/>
        <end position="316"/>
    </location>
</feature>
<sequence>MNISESTSETASKSGAVDSEAQIEPVSIEIVDTNKLEAHDANIVDWDGPQDPENPQNWTSGKKWTHIILVSLFALVTNMAPTMCVPGAHIFLVEFHVTSSTLSQLAITIYVLGLALGPMVLSPLSEAYGRLPIYHFSNLLFLIFVIGCAVSNTLAQFMVFRFISGFMGGVPMALGGATIADITQIEARPVAMALFSLGPLTGPVLGPLIGGFTVVGLGWRWTFWLIVILSGAIFLIAAFLMRETHPKTLLERKTARLRAQTGNNELRSKMASKRLTPGQVLVTTLVRPSVLLIRSPILLVISIYVALIFGTMYLLFTTFTSVFEGQYGFSTSMSGLVYLGSGVALVLALIAFHACNHRLLQSRMRADGVTTPKPEYHLIMMILFSPFVGFGLFMYGWTTYYQVHWIVPIIGTVLIGFGAFFVIMPAQLYLVDLFGSQASASALGANNLLRFLFSPFLPLAGPAMYTTLGYGWGNSLLGFLALAFVPFPILFYKYGERMRGKTVNL</sequence>
<name>A0AAD9SC83_PHOAM</name>
<dbReference type="GO" id="GO:0022857">
    <property type="term" value="F:transmembrane transporter activity"/>
    <property type="evidence" value="ECO:0007669"/>
    <property type="project" value="InterPro"/>
</dbReference>
<dbReference type="Proteomes" id="UP001265746">
    <property type="component" value="Unassembled WGS sequence"/>
</dbReference>
<feature type="region of interest" description="Disordered" evidence="7">
    <location>
        <begin position="1"/>
        <end position="20"/>
    </location>
</feature>
<organism evidence="10 11">
    <name type="scientific">Phomopsis amygdali</name>
    <name type="common">Fusicoccum amygdali</name>
    <dbReference type="NCBI Taxonomy" id="1214568"/>
    <lineage>
        <taxon>Eukaryota</taxon>
        <taxon>Fungi</taxon>
        <taxon>Dikarya</taxon>
        <taxon>Ascomycota</taxon>
        <taxon>Pezizomycotina</taxon>
        <taxon>Sordariomycetes</taxon>
        <taxon>Sordariomycetidae</taxon>
        <taxon>Diaporthales</taxon>
        <taxon>Diaporthaceae</taxon>
        <taxon>Diaporthe</taxon>
    </lineage>
</organism>
<dbReference type="InterPro" id="IPR036259">
    <property type="entry name" value="MFS_trans_sf"/>
</dbReference>
<evidence type="ECO:0000313" key="10">
    <source>
        <dbReference type="EMBL" id="KAK2604652.1"/>
    </source>
</evidence>
<gene>
    <name evidence="10" type="ORF">N8I77_007565</name>
</gene>
<evidence type="ECO:0000256" key="8">
    <source>
        <dbReference type="SAM" id="Phobius"/>
    </source>
</evidence>
<evidence type="ECO:0000256" key="5">
    <source>
        <dbReference type="ARBA" id="ARBA00022989"/>
    </source>
</evidence>
<feature type="transmembrane region" description="Helical" evidence="8">
    <location>
        <begin position="471"/>
        <end position="492"/>
    </location>
</feature>
<dbReference type="CDD" id="cd17323">
    <property type="entry name" value="MFS_Tpo1_MDR_like"/>
    <property type="match status" value="1"/>
</dbReference>
<dbReference type="EMBL" id="JAUJFL010000004">
    <property type="protein sequence ID" value="KAK2604652.1"/>
    <property type="molecule type" value="Genomic_DNA"/>
</dbReference>
<feature type="transmembrane region" description="Helical" evidence="8">
    <location>
        <begin position="158"/>
        <end position="180"/>
    </location>
</feature>
<keyword evidence="4 8" id="KW-0812">Transmembrane</keyword>
<comment type="caution">
    <text evidence="10">The sequence shown here is derived from an EMBL/GenBank/DDBJ whole genome shotgun (WGS) entry which is preliminary data.</text>
</comment>
<feature type="transmembrane region" description="Helical" evidence="8">
    <location>
        <begin position="133"/>
        <end position="152"/>
    </location>
</feature>
<feature type="transmembrane region" description="Helical" evidence="8">
    <location>
        <begin position="403"/>
        <end position="426"/>
    </location>
</feature>
<feature type="transmembrane region" description="Helical" evidence="8">
    <location>
        <begin position="102"/>
        <end position="121"/>
    </location>
</feature>
<dbReference type="FunFam" id="1.20.1250.20:FF:000082">
    <property type="entry name" value="MFS multidrug transporter, putative"/>
    <property type="match status" value="1"/>
</dbReference>
<evidence type="ECO:0000256" key="3">
    <source>
        <dbReference type="ARBA" id="ARBA00022475"/>
    </source>
</evidence>
<dbReference type="Pfam" id="PF07690">
    <property type="entry name" value="MFS_1"/>
    <property type="match status" value="1"/>
</dbReference>
<evidence type="ECO:0000313" key="11">
    <source>
        <dbReference type="Proteomes" id="UP001265746"/>
    </source>
</evidence>
<dbReference type="InterPro" id="IPR020846">
    <property type="entry name" value="MFS_dom"/>
</dbReference>
<accession>A0AAD9SC83</accession>
<evidence type="ECO:0000256" key="6">
    <source>
        <dbReference type="ARBA" id="ARBA00023136"/>
    </source>
</evidence>
<feature type="domain" description="Major facilitator superfamily (MFS) profile" evidence="9">
    <location>
        <begin position="66"/>
        <end position="498"/>
    </location>
</feature>
<feature type="transmembrane region" description="Helical" evidence="8">
    <location>
        <begin position="67"/>
        <end position="90"/>
    </location>
</feature>
<evidence type="ECO:0000256" key="4">
    <source>
        <dbReference type="ARBA" id="ARBA00022692"/>
    </source>
</evidence>
<keyword evidence="5 8" id="KW-1133">Transmembrane helix</keyword>
<keyword evidence="3" id="KW-1003">Cell membrane</keyword>
<evidence type="ECO:0000259" key="9">
    <source>
        <dbReference type="PROSITE" id="PS50850"/>
    </source>
</evidence>
<reference evidence="10" key="1">
    <citation type="submission" date="2023-06" db="EMBL/GenBank/DDBJ databases">
        <authorList>
            <person name="Noh H."/>
        </authorList>
    </citation>
    <scope>NUCLEOTIDE SEQUENCE</scope>
    <source>
        <strain evidence="10">DUCC20226</strain>
    </source>
</reference>
<feature type="transmembrane region" description="Helical" evidence="8">
    <location>
        <begin position="376"/>
        <end position="397"/>
    </location>
</feature>
<comment type="similarity">
    <text evidence="2">Belongs to the major facilitator superfamily.</text>
</comment>
<proteinExistence type="inferred from homology"/>
<keyword evidence="6 8" id="KW-0472">Membrane</keyword>
<evidence type="ECO:0000256" key="1">
    <source>
        <dbReference type="ARBA" id="ARBA00004651"/>
    </source>
</evidence>
<dbReference type="InterPro" id="IPR011701">
    <property type="entry name" value="MFS"/>
</dbReference>
<evidence type="ECO:0000256" key="2">
    <source>
        <dbReference type="ARBA" id="ARBA00008335"/>
    </source>
</evidence>
<dbReference type="Gene3D" id="1.20.1250.20">
    <property type="entry name" value="MFS general substrate transporter like domains"/>
    <property type="match status" value="1"/>
</dbReference>
<evidence type="ECO:0000256" key="7">
    <source>
        <dbReference type="SAM" id="MobiDB-lite"/>
    </source>
</evidence>
<feature type="transmembrane region" description="Helical" evidence="8">
    <location>
        <begin position="447"/>
        <end position="465"/>
    </location>
</feature>
<dbReference type="SUPFAM" id="SSF103473">
    <property type="entry name" value="MFS general substrate transporter"/>
    <property type="match status" value="1"/>
</dbReference>
<dbReference type="PANTHER" id="PTHR23502:SF135">
    <property type="entry name" value="MAJOR FACILITATOR SUPERFAMILY (MFS) PROFILE DOMAIN-CONTAINING PROTEIN-RELATED"/>
    <property type="match status" value="1"/>
</dbReference>
<protein>
    <recommendedName>
        <fullName evidence="9">Major facilitator superfamily (MFS) profile domain-containing protein</fullName>
    </recommendedName>
</protein>
<dbReference type="GO" id="GO:0005886">
    <property type="term" value="C:plasma membrane"/>
    <property type="evidence" value="ECO:0007669"/>
    <property type="project" value="UniProtKB-SubCell"/>
</dbReference>